<dbReference type="GO" id="GO:0008171">
    <property type="term" value="F:O-methyltransferase activity"/>
    <property type="evidence" value="ECO:0007669"/>
    <property type="project" value="InterPro"/>
</dbReference>
<keyword evidence="7" id="KW-1185">Reference proteome</keyword>
<dbReference type="eggNOG" id="KOG3178">
    <property type="taxonomic scope" value="Eukaryota"/>
</dbReference>
<evidence type="ECO:0000256" key="3">
    <source>
        <dbReference type="ARBA" id="ARBA00022691"/>
    </source>
</evidence>
<proteinExistence type="predicted"/>
<dbReference type="GO" id="GO:0032259">
    <property type="term" value="P:methylation"/>
    <property type="evidence" value="ECO:0007669"/>
    <property type="project" value="UniProtKB-KW"/>
</dbReference>
<dbReference type="OrthoDB" id="2410195at2759"/>
<evidence type="ECO:0000313" key="6">
    <source>
        <dbReference type="EMBL" id="EPT00255.1"/>
    </source>
</evidence>
<dbReference type="PANTHER" id="PTHR43712">
    <property type="entry name" value="PUTATIVE (AFU_ORTHOLOGUE AFUA_4G14580)-RELATED"/>
    <property type="match status" value="1"/>
</dbReference>
<dbReference type="Pfam" id="PF08100">
    <property type="entry name" value="Dimerisation"/>
    <property type="match status" value="1"/>
</dbReference>
<dbReference type="InParanoid" id="S8FPP0"/>
<evidence type="ECO:0000259" key="4">
    <source>
        <dbReference type="Pfam" id="PF00891"/>
    </source>
</evidence>
<organism evidence="6 7">
    <name type="scientific">Fomitopsis schrenkii</name>
    <name type="common">Brown rot fungus</name>
    <dbReference type="NCBI Taxonomy" id="2126942"/>
    <lineage>
        <taxon>Eukaryota</taxon>
        <taxon>Fungi</taxon>
        <taxon>Dikarya</taxon>
        <taxon>Basidiomycota</taxon>
        <taxon>Agaricomycotina</taxon>
        <taxon>Agaricomycetes</taxon>
        <taxon>Polyporales</taxon>
        <taxon>Fomitopsis</taxon>
    </lineage>
</organism>
<dbReference type="GO" id="GO:0046983">
    <property type="term" value="F:protein dimerization activity"/>
    <property type="evidence" value="ECO:0007669"/>
    <property type="project" value="InterPro"/>
</dbReference>
<dbReference type="SUPFAM" id="SSF46785">
    <property type="entry name" value="Winged helix' DNA-binding domain"/>
    <property type="match status" value="1"/>
</dbReference>
<dbReference type="Pfam" id="PF00891">
    <property type="entry name" value="Methyltransf_2"/>
    <property type="match status" value="1"/>
</dbReference>
<protein>
    <submittedName>
        <fullName evidence="6">Uncharacterized protein</fullName>
    </submittedName>
</protein>
<dbReference type="InterPro" id="IPR036390">
    <property type="entry name" value="WH_DNA-bd_sf"/>
</dbReference>
<dbReference type="InterPro" id="IPR001077">
    <property type="entry name" value="COMT_C"/>
</dbReference>
<dbReference type="InterPro" id="IPR036388">
    <property type="entry name" value="WH-like_DNA-bd_sf"/>
</dbReference>
<dbReference type="Gene3D" id="1.10.10.10">
    <property type="entry name" value="Winged helix-like DNA-binding domain superfamily/Winged helix DNA-binding domain"/>
    <property type="match status" value="1"/>
</dbReference>
<dbReference type="AlphaFoldDB" id="S8FPP0"/>
<accession>S8FPP0</accession>
<keyword evidence="3" id="KW-0949">S-adenosyl-L-methionine</keyword>
<keyword evidence="1" id="KW-0489">Methyltransferase</keyword>
<evidence type="ECO:0000256" key="2">
    <source>
        <dbReference type="ARBA" id="ARBA00022679"/>
    </source>
</evidence>
<dbReference type="SUPFAM" id="SSF53335">
    <property type="entry name" value="S-adenosyl-L-methionine-dependent methyltransferases"/>
    <property type="match status" value="1"/>
</dbReference>
<dbReference type="InterPro" id="IPR016461">
    <property type="entry name" value="COMT-like"/>
</dbReference>
<dbReference type="Gene3D" id="3.40.50.150">
    <property type="entry name" value="Vaccinia Virus protein VP39"/>
    <property type="match status" value="1"/>
</dbReference>
<feature type="domain" description="O-methyltransferase dimerisation" evidence="5">
    <location>
        <begin position="83"/>
        <end position="156"/>
    </location>
</feature>
<dbReference type="EMBL" id="KE504150">
    <property type="protein sequence ID" value="EPT00255.1"/>
    <property type="molecule type" value="Genomic_DNA"/>
</dbReference>
<gene>
    <name evidence="6" type="ORF">FOMPIDRAFT_1163263</name>
</gene>
<dbReference type="HOGENOM" id="CLU_005533_0_1_1"/>
<evidence type="ECO:0000313" key="7">
    <source>
        <dbReference type="Proteomes" id="UP000015241"/>
    </source>
</evidence>
<evidence type="ECO:0000256" key="1">
    <source>
        <dbReference type="ARBA" id="ARBA00022603"/>
    </source>
</evidence>
<keyword evidence="2" id="KW-0808">Transferase</keyword>
<dbReference type="Proteomes" id="UP000015241">
    <property type="component" value="Unassembled WGS sequence"/>
</dbReference>
<sequence length="444" mass="48664">MSGLAEVKALLSIVNQATHDALLAYADSGEDVPSLSSTDERSILAMANNLPLKRAVRILEGACEQLCATLAPPGQSIIDRSQSWISDCLRVAINAGVATILRDHPEGMHVKDLAPLVKMDEAKLCRILRALSARHCFQEVDVDTFANNRLSITLMKDCPVGNLADLMSTEVATGGNVILEHLTDPRTHGSYDPAKAPLMHALKGPENESVTFFDWLRNTPDREQNFNTAMTGIGTLMGSLALLEGLPWDKVSTVADIASGVGAYAIPLLKQHSHIKYTLCDMPATITQARAVWTEEYPEAVDSSRVAFENYNFFEQVAPAGQDIYYMRAILHSWTDEQCIGILNNIRSAMKLTGRIFVHDHLVQSSARVKSVIEHAELGAPEPMLPNFGSGKKRAFNMDITMLITCNAKERTLPEMIDVGRRAGLKLIKVWDLVEASVVEFGLA</sequence>
<evidence type="ECO:0000259" key="5">
    <source>
        <dbReference type="Pfam" id="PF08100"/>
    </source>
</evidence>
<dbReference type="InterPro" id="IPR029063">
    <property type="entry name" value="SAM-dependent_MTases_sf"/>
</dbReference>
<dbReference type="InterPro" id="IPR012967">
    <property type="entry name" value="COMT_dimerisation"/>
</dbReference>
<name>S8FPP0_FOMSC</name>
<reference evidence="6 7" key="1">
    <citation type="journal article" date="2012" name="Science">
        <title>The Paleozoic origin of enzymatic lignin decomposition reconstructed from 31 fungal genomes.</title>
        <authorList>
            <person name="Floudas D."/>
            <person name="Binder M."/>
            <person name="Riley R."/>
            <person name="Barry K."/>
            <person name="Blanchette R.A."/>
            <person name="Henrissat B."/>
            <person name="Martinez A.T."/>
            <person name="Otillar R."/>
            <person name="Spatafora J.W."/>
            <person name="Yadav J.S."/>
            <person name="Aerts A."/>
            <person name="Benoit I."/>
            <person name="Boyd A."/>
            <person name="Carlson A."/>
            <person name="Copeland A."/>
            <person name="Coutinho P.M."/>
            <person name="de Vries R.P."/>
            <person name="Ferreira P."/>
            <person name="Findley K."/>
            <person name="Foster B."/>
            <person name="Gaskell J."/>
            <person name="Glotzer D."/>
            <person name="Gorecki P."/>
            <person name="Heitman J."/>
            <person name="Hesse C."/>
            <person name="Hori C."/>
            <person name="Igarashi K."/>
            <person name="Jurgens J.A."/>
            <person name="Kallen N."/>
            <person name="Kersten P."/>
            <person name="Kohler A."/>
            <person name="Kuees U."/>
            <person name="Kumar T.K.A."/>
            <person name="Kuo A."/>
            <person name="LaButti K."/>
            <person name="Larrondo L.F."/>
            <person name="Lindquist E."/>
            <person name="Ling A."/>
            <person name="Lombard V."/>
            <person name="Lucas S."/>
            <person name="Lundell T."/>
            <person name="Martin R."/>
            <person name="McLaughlin D.J."/>
            <person name="Morgenstern I."/>
            <person name="Morin E."/>
            <person name="Murat C."/>
            <person name="Nagy L.G."/>
            <person name="Nolan M."/>
            <person name="Ohm R.A."/>
            <person name="Patyshakuliyeva A."/>
            <person name="Rokas A."/>
            <person name="Ruiz-Duenas F.J."/>
            <person name="Sabat G."/>
            <person name="Salamov A."/>
            <person name="Samejima M."/>
            <person name="Schmutz J."/>
            <person name="Slot J.C."/>
            <person name="St John F."/>
            <person name="Stenlid J."/>
            <person name="Sun H."/>
            <person name="Sun S."/>
            <person name="Syed K."/>
            <person name="Tsang A."/>
            <person name="Wiebenga A."/>
            <person name="Young D."/>
            <person name="Pisabarro A."/>
            <person name="Eastwood D.C."/>
            <person name="Martin F."/>
            <person name="Cullen D."/>
            <person name="Grigoriev I.V."/>
            <person name="Hibbett D.S."/>
        </authorList>
    </citation>
    <scope>NUCLEOTIDE SEQUENCE</scope>
    <source>
        <strain evidence="7">FP-58527</strain>
    </source>
</reference>
<dbReference type="PROSITE" id="PS51683">
    <property type="entry name" value="SAM_OMT_II"/>
    <property type="match status" value="1"/>
</dbReference>
<dbReference type="PANTHER" id="PTHR43712:SF2">
    <property type="entry name" value="O-METHYLTRANSFERASE CICE"/>
    <property type="match status" value="1"/>
</dbReference>
<feature type="domain" description="O-methyltransferase C-terminal" evidence="4">
    <location>
        <begin position="211"/>
        <end position="368"/>
    </location>
</feature>